<evidence type="ECO:0000256" key="5">
    <source>
        <dbReference type="ARBA" id="ARBA00022759"/>
    </source>
</evidence>
<dbReference type="InterPro" id="IPR011856">
    <property type="entry name" value="tRNA_endonuc-like_dom_sf"/>
</dbReference>
<keyword evidence="4 13" id="KW-0479">Metal-binding</keyword>
<evidence type="ECO:0000256" key="7">
    <source>
        <dbReference type="ARBA" id="ARBA00022801"/>
    </source>
</evidence>
<evidence type="ECO:0000313" key="14">
    <source>
        <dbReference type="EMBL" id="RAK44977.1"/>
    </source>
</evidence>
<keyword evidence="6 13" id="KW-0227">DNA damage</keyword>
<evidence type="ECO:0000256" key="9">
    <source>
        <dbReference type="ARBA" id="ARBA00023172"/>
    </source>
</evidence>
<dbReference type="GO" id="GO:0005737">
    <property type="term" value="C:cytoplasm"/>
    <property type="evidence" value="ECO:0007669"/>
    <property type="project" value="UniProtKB-SubCell"/>
</dbReference>
<dbReference type="Gene3D" id="3.40.1350.10">
    <property type="match status" value="1"/>
</dbReference>
<evidence type="ECO:0000256" key="11">
    <source>
        <dbReference type="ARBA" id="ARBA00023447"/>
    </source>
</evidence>
<dbReference type="GO" id="GO:0000287">
    <property type="term" value="F:magnesium ion binding"/>
    <property type="evidence" value="ECO:0007669"/>
    <property type="project" value="UniProtKB-UniRule"/>
</dbReference>
<dbReference type="Proteomes" id="UP000249808">
    <property type="component" value="Unassembled WGS sequence"/>
</dbReference>
<keyword evidence="2 13" id="KW-0963">Cytoplasm</keyword>
<dbReference type="CDD" id="cd22354">
    <property type="entry name" value="RecU-like"/>
    <property type="match status" value="1"/>
</dbReference>
<dbReference type="HAMAP" id="MF_00130">
    <property type="entry name" value="RecU"/>
    <property type="match status" value="1"/>
</dbReference>
<comment type="subcellular location">
    <subcellularLocation>
        <location evidence="1 13">Cytoplasm</location>
    </subcellularLocation>
</comment>
<keyword evidence="15" id="KW-1185">Reference proteome</keyword>
<dbReference type="EC" id="3.1.21.10" evidence="13"/>
<keyword evidence="10 13" id="KW-0234">DNA repair</keyword>
<evidence type="ECO:0000256" key="4">
    <source>
        <dbReference type="ARBA" id="ARBA00022723"/>
    </source>
</evidence>
<dbReference type="GO" id="GO:0008821">
    <property type="term" value="F:crossover junction DNA endonuclease activity"/>
    <property type="evidence" value="ECO:0007669"/>
    <property type="project" value="UniProtKB-EC"/>
</dbReference>
<keyword evidence="7 13" id="KW-0378">Hydrolase</keyword>
<accession>A0A327ZS43</accession>
<evidence type="ECO:0000256" key="3">
    <source>
        <dbReference type="ARBA" id="ARBA00022722"/>
    </source>
</evidence>
<dbReference type="GO" id="GO:0006281">
    <property type="term" value="P:DNA repair"/>
    <property type="evidence" value="ECO:0007669"/>
    <property type="project" value="UniProtKB-UniRule"/>
</dbReference>
<feature type="binding site" evidence="13">
    <location>
        <position position="60"/>
    </location>
    <ligand>
        <name>Mg(2+)</name>
        <dbReference type="ChEBI" id="CHEBI:18420"/>
    </ligand>
</feature>
<evidence type="ECO:0000256" key="12">
    <source>
        <dbReference type="ARBA" id="ARBA00029523"/>
    </source>
</evidence>
<comment type="caution">
    <text evidence="14">The sequence shown here is derived from an EMBL/GenBank/DDBJ whole genome shotgun (WGS) entry which is preliminary data.</text>
</comment>
<feature type="binding site" evidence="13">
    <location>
        <position position="62"/>
    </location>
    <ligand>
        <name>Mg(2+)</name>
        <dbReference type="ChEBI" id="CHEBI:18420"/>
    </ligand>
</feature>
<evidence type="ECO:0000256" key="13">
    <source>
        <dbReference type="HAMAP-Rule" id="MF_00130"/>
    </source>
</evidence>
<feature type="binding site" evidence="13">
    <location>
        <position position="76"/>
    </location>
    <ligand>
        <name>Mg(2+)</name>
        <dbReference type="ChEBI" id="CHEBI:18420"/>
    </ligand>
</feature>
<gene>
    <name evidence="13" type="primary">recU</name>
    <name evidence="14" type="ORF">BHU61_06595</name>
</gene>
<reference evidence="14 15" key="1">
    <citation type="journal article" date="2018" name="Front. Microbiol.">
        <title>Description and Comparative Genomics of Macrococcus caseolyticus subsp. hominis subsp. nov., Macrococcus goetzii sp. nov., Macrococcus epidermidis sp. nov., and Macrococcus bohemicus sp. nov., Novel Macrococci From Human Clinical Material With Virulence Potential and Suspected Uptake of Foreign DNA by Natural Transformation.</title>
        <authorList>
            <person name="Maslanova I."/>
            <person name="Wertheimer Z."/>
            <person name="Sedlacek I."/>
            <person name="Svec P."/>
            <person name="Indrakova A."/>
            <person name="Kovarovic V."/>
            <person name="Schumann P."/>
            <person name="Sproer C."/>
            <person name="Kralova S."/>
            <person name="Sedo O."/>
            <person name="Kristofova L."/>
            <person name="Vrbovska V."/>
            <person name="Fuzik T."/>
            <person name="Petras P."/>
            <person name="Zdrahal Z."/>
            <person name="Ruzickova V."/>
            <person name="Doskar J."/>
            <person name="Pantucek R."/>
        </authorList>
    </citation>
    <scope>NUCLEOTIDE SEQUENCE [LARGE SCALE GENOMIC DNA]</scope>
    <source>
        <strain evidence="14 15">01/688</strain>
    </source>
</reference>
<feature type="site" description="Transition state stabilizer" evidence="13">
    <location>
        <position position="78"/>
    </location>
</feature>
<organism evidence="14 15">
    <name type="scientific">Macrococcus epidermidis</name>
    <dbReference type="NCBI Taxonomy" id="1902580"/>
    <lineage>
        <taxon>Bacteria</taxon>
        <taxon>Bacillati</taxon>
        <taxon>Bacillota</taxon>
        <taxon>Bacilli</taxon>
        <taxon>Bacillales</taxon>
        <taxon>Staphylococcaceae</taxon>
        <taxon>Macrococcus</taxon>
    </lineage>
</organism>
<dbReference type="GO" id="GO:0003676">
    <property type="term" value="F:nucleic acid binding"/>
    <property type="evidence" value="ECO:0007669"/>
    <property type="project" value="InterPro"/>
</dbReference>
<dbReference type="AlphaFoldDB" id="A0A327ZS43"/>
<comment type="cofactor">
    <cofactor evidence="13">
        <name>Mg(2+)</name>
        <dbReference type="ChEBI" id="CHEBI:18420"/>
    </cofactor>
    <text evidence="13">Binds 1 Mg(2+) ion per subunit.</text>
</comment>
<dbReference type="GO" id="GO:0007059">
    <property type="term" value="P:chromosome segregation"/>
    <property type="evidence" value="ECO:0007669"/>
    <property type="project" value="UniProtKB-UniRule"/>
</dbReference>
<dbReference type="EMBL" id="PZJH01000002">
    <property type="protein sequence ID" value="RAK44977.1"/>
    <property type="molecule type" value="Genomic_DNA"/>
</dbReference>
<keyword evidence="5 13" id="KW-0255">Endonuclease</keyword>
<feature type="binding site" evidence="13">
    <location>
        <position position="94"/>
    </location>
    <ligand>
        <name>Mg(2+)</name>
        <dbReference type="ChEBI" id="CHEBI:18420"/>
    </ligand>
</feature>
<evidence type="ECO:0000313" key="15">
    <source>
        <dbReference type="Proteomes" id="UP000249808"/>
    </source>
</evidence>
<comment type="catalytic activity">
    <reaction evidence="13">
        <text>Endonucleolytic cleavage at a junction such as a reciprocal single-stranded crossover between two homologous DNA duplexes (Holliday junction).</text>
        <dbReference type="EC" id="3.1.21.10"/>
    </reaction>
</comment>
<dbReference type="RefSeq" id="WP_111715587.1">
    <property type="nucleotide sequence ID" value="NZ_JBHSSR010000004.1"/>
</dbReference>
<dbReference type="GO" id="GO:0006310">
    <property type="term" value="P:DNA recombination"/>
    <property type="evidence" value="ECO:0007669"/>
    <property type="project" value="UniProtKB-UniRule"/>
</dbReference>
<evidence type="ECO:0000256" key="10">
    <source>
        <dbReference type="ARBA" id="ARBA00023204"/>
    </source>
</evidence>
<comment type="function">
    <text evidence="13">Endonuclease that resolves Holliday junction intermediates in genetic recombination. Cleaves mobile four-strand junctions by introducing symmetrical nicks in paired strands. Promotes annealing of linear ssDNA with homologous dsDNA. Required for DNA repair, homologous recombination and chromosome segregation.</text>
</comment>
<keyword evidence="9 13" id="KW-0233">DNA recombination</keyword>
<evidence type="ECO:0000256" key="1">
    <source>
        <dbReference type="ARBA" id="ARBA00004496"/>
    </source>
</evidence>
<name>A0A327ZS43_9STAP</name>
<dbReference type="InterPro" id="IPR011335">
    <property type="entry name" value="Restrct_endonuc-II-like"/>
</dbReference>
<dbReference type="SUPFAM" id="SSF52980">
    <property type="entry name" value="Restriction endonuclease-like"/>
    <property type="match status" value="1"/>
</dbReference>
<keyword evidence="3 13" id="KW-0540">Nuclease</keyword>
<comment type="similarity">
    <text evidence="11 13">Belongs to the RecU family.</text>
</comment>
<evidence type="ECO:0000256" key="8">
    <source>
        <dbReference type="ARBA" id="ARBA00022842"/>
    </source>
</evidence>
<dbReference type="Pfam" id="PF03838">
    <property type="entry name" value="RecU"/>
    <property type="match status" value="1"/>
</dbReference>
<evidence type="ECO:0000256" key="6">
    <source>
        <dbReference type="ARBA" id="ARBA00022763"/>
    </source>
</evidence>
<evidence type="ECO:0000256" key="2">
    <source>
        <dbReference type="ARBA" id="ARBA00022490"/>
    </source>
</evidence>
<sequence length="174" mass="20684">MVAHYNRQGFRGRWLEQVIENTNKMYEHRKIALINKIPTPTQVVRKGEELIGAKYVHKSTVDFTGILDDGKFIAFDTKECQKTNFSFSSVKSHQLEYLMKVNAMNGIAFILIFFRNMDELYRIEIEEFIDLMNTLNRKSIPYTYFKENKTAIPKWKYGYFFDYLNAGRKNMEVF</sequence>
<keyword evidence="8 13" id="KW-0460">Magnesium</keyword>
<protein>
    <recommendedName>
        <fullName evidence="12 13">Holliday junction resolvase RecU</fullName>
        <ecNumber evidence="13">3.1.21.10</ecNumber>
    </recommendedName>
    <alternativeName>
        <fullName evidence="13">Recombination protein U homolog</fullName>
    </alternativeName>
</protein>
<proteinExistence type="inferred from homology"/>
<dbReference type="InterPro" id="IPR004612">
    <property type="entry name" value="Resolv_RecU"/>
</dbReference>